<feature type="transmembrane region" description="Helical" evidence="4">
    <location>
        <begin position="310"/>
        <end position="332"/>
    </location>
</feature>
<evidence type="ECO:0000313" key="5">
    <source>
        <dbReference type="EMBL" id="GHD46427.1"/>
    </source>
</evidence>
<dbReference type="Pfam" id="PF07690">
    <property type="entry name" value="MFS_1"/>
    <property type="match status" value="1"/>
</dbReference>
<dbReference type="SUPFAM" id="SSF103473">
    <property type="entry name" value="MFS general substrate transporter"/>
    <property type="match status" value="1"/>
</dbReference>
<gene>
    <name evidence="5" type="ORF">GCM10017083_15530</name>
</gene>
<feature type="transmembrane region" description="Helical" evidence="4">
    <location>
        <begin position="279"/>
        <end position="304"/>
    </location>
</feature>
<dbReference type="PANTHER" id="PTHR11360:SF290">
    <property type="entry name" value="MONOCARBOXYLATE MFS PERMEASE"/>
    <property type="match status" value="1"/>
</dbReference>
<evidence type="ECO:0000256" key="1">
    <source>
        <dbReference type="ARBA" id="ARBA00022692"/>
    </source>
</evidence>
<dbReference type="InterPro" id="IPR050327">
    <property type="entry name" value="Proton-linked_MCT"/>
</dbReference>
<keyword evidence="3 4" id="KW-0472">Membrane</keyword>
<evidence type="ECO:0000256" key="2">
    <source>
        <dbReference type="ARBA" id="ARBA00022989"/>
    </source>
</evidence>
<feature type="transmembrane region" description="Helical" evidence="4">
    <location>
        <begin position="344"/>
        <end position="363"/>
    </location>
</feature>
<dbReference type="PANTHER" id="PTHR11360">
    <property type="entry name" value="MONOCARBOXYLATE TRANSPORTER"/>
    <property type="match status" value="1"/>
</dbReference>
<feature type="transmembrane region" description="Helical" evidence="4">
    <location>
        <begin position="169"/>
        <end position="186"/>
    </location>
</feature>
<evidence type="ECO:0000256" key="4">
    <source>
        <dbReference type="SAM" id="Phobius"/>
    </source>
</evidence>
<dbReference type="Proteomes" id="UP000630353">
    <property type="component" value="Unassembled WGS sequence"/>
</dbReference>
<dbReference type="InterPro" id="IPR011701">
    <property type="entry name" value="MFS"/>
</dbReference>
<dbReference type="InterPro" id="IPR036259">
    <property type="entry name" value="MFS_trans_sf"/>
</dbReference>
<proteinExistence type="predicted"/>
<feature type="transmembrane region" description="Helical" evidence="4">
    <location>
        <begin position="213"/>
        <end position="232"/>
    </location>
</feature>
<dbReference type="AlphaFoldDB" id="A0A918XR25"/>
<organism evidence="5 6">
    <name type="scientific">Thalassobaculum fulvum</name>
    <dbReference type="NCBI Taxonomy" id="1633335"/>
    <lineage>
        <taxon>Bacteria</taxon>
        <taxon>Pseudomonadati</taxon>
        <taxon>Pseudomonadota</taxon>
        <taxon>Alphaproteobacteria</taxon>
        <taxon>Rhodospirillales</taxon>
        <taxon>Thalassobaculaceae</taxon>
        <taxon>Thalassobaculum</taxon>
    </lineage>
</organism>
<feature type="transmembrane region" description="Helical" evidence="4">
    <location>
        <begin position="47"/>
        <end position="67"/>
    </location>
</feature>
<name>A0A918XR25_9PROT</name>
<accession>A0A918XR25</accession>
<keyword evidence="6" id="KW-1185">Reference proteome</keyword>
<reference evidence="5" key="2">
    <citation type="submission" date="2020-09" db="EMBL/GenBank/DDBJ databases">
        <authorList>
            <person name="Sun Q."/>
            <person name="Kim S."/>
        </authorList>
    </citation>
    <scope>NUCLEOTIDE SEQUENCE</scope>
    <source>
        <strain evidence="5">KCTC 42651</strain>
    </source>
</reference>
<evidence type="ECO:0000313" key="6">
    <source>
        <dbReference type="Proteomes" id="UP000630353"/>
    </source>
</evidence>
<evidence type="ECO:0000256" key="3">
    <source>
        <dbReference type="ARBA" id="ARBA00023136"/>
    </source>
</evidence>
<feature type="transmembrane region" description="Helical" evidence="4">
    <location>
        <begin position="12"/>
        <end position="35"/>
    </location>
</feature>
<feature type="transmembrane region" description="Helical" evidence="4">
    <location>
        <begin position="369"/>
        <end position="390"/>
    </location>
</feature>
<feature type="transmembrane region" description="Helical" evidence="4">
    <location>
        <begin position="79"/>
        <end position="97"/>
    </location>
</feature>
<dbReference type="RefSeq" id="WP_189988377.1">
    <property type="nucleotide sequence ID" value="NZ_BMZS01000003.1"/>
</dbReference>
<keyword evidence="1 4" id="KW-0812">Transmembrane</keyword>
<reference evidence="5" key="1">
    <citation type="journal article" date="2014" name="Int. J. Syst. Evol. Microbiol.">
        <title>Complete genome sequence of Corynebacterium casei LMG S-19264T (=DSM 44701T), isolated from a smear-ripened cheese.</title>
        <authorList>
            <consortium name="US DOE Joint Genome Institute (JGI-PGF)"/>
            <person name="Walter F."/>
            <person name="Albersmeier A."/>
            <person name="Kalinowski J."/>
            <person name="Ruckert C."/>
        </authorList>
    </citation>
    <scope>NUCLEOTIDE SEQUENCE</scope>
    <source>
        <strain evidence="5">KCTC 42651</strain>
    </source>
</reference>
<protein>
    <submittedName>
        <fullName evidence="5">MFS transporter</fullName>
    </submittedName>
</protein>
<sequence length="398" mass="40318">MTALAPAIARGTVVGLGVSQLTCWGLSYYLIGVFGETIAADLGWRPSVVYGGFSAALVVMGLVSAPVGRLIDRAGGRPVMAAGSVLTAAGCLGLSAADGVAGYYAAWVVLGLAMRMTLYDAAFATLARIGGPAARRPIAQITLLGGLASTAFWPIGSALIAGLGWRGALAAYAGIALLTVPLHLTIPRDRHEFAAGPASAGEARTAAGRRRDWGVAALYAAVVTLTAFLNSAMSAHMIGLLSGLGLSAGAAVWIASVRGIGQSSARLGEVLFGRRLDPLVLNLIATGLIPVGLAVGLASGAWLAAALAFALLYGAGNGLATITRGTLPLVLFDPATYGTVVGRLLVPSFFLSALAPFAYAVVIERLGDAAALWLSVGVATATLVASLALWRIRRAQAS</sequence>
<keyword evidence="2 4" id="KW-1133">Transmembrane helix</keyword>
<feature type="transmembrane region" description="Helical" evidence="4">
    <location>
        <begin position="141"/>
        <end position="163"/>
    </location>
</feature>
<feature type="transmembrane region" description="Helical" evidence="4">
    <location>
        <begin position="238"/>
        <end position="258"/>
    </location>
</feature>
<feature type="transmembrane region" description="Helical" evidence="4">
    <location>
        <begin position="103"/>
        <end position="129"/>
    </location>
</feature>
<dbReference type="Gene3D" id="1.20.1250.20">
    <property type="entry name" value="MFS general substrate transporter like domains"/>
    <property type="match status" value="1"/>
</dbReference>
<dbReference type="EMBL" id="BMZS01000003">
    <property type="protein sequence ID" value="GHD46427.1"/>
    <property type="molecule type" value="Genomic_DNA"/>
</dbReference>
<comment type="caution">
    <text evidence="5">The sequence shown here is derived from an EMBL/GenBank/DDBJ whole genome shotgun (WGS) entry which is preliminary data.</text>
</comment>
<dbReference type="GO" id="GO:0022857">
    <property type="term" value="F:transmembrane transporter activity"/>
    <property type="evidence" value="ECO:0007669"/>
    <property type="project" value="InterPro"/>
</dbReference>